<dbReference type="Proteomes" id="UP000184442">
    <property type="component" value="Unassembled WGS sequence"/>
</dbReference>
<comment type="subcellular location">
    <subcellularLocation>
        <location evidence="1">Bacterial microcompartment</location>
    </subcellularLocation>
</comment>
<keyword evidence="2" id="KW-1283">Bacterial microcompartment</keyword>
<comment type="similarity">
    <text evidence="3">Belongs to the bacterial microcompartments protein family.</text>
</comment>
<accession>A0A1M6FIV7</accession>
<sequence>MTRYNDQTALGMLETYGYIAHIEAVDQCLKAANVRLVRSEKVKGGYMHVMIVGDVGAVKAALSAAEAAVERLGLKVVTHVIPRPSEDVRKLMFPHDGKSDSMDVPVESKQEIDELQSKKDGQGKKKNKKQVTQRDQKKVDASTLNLDAEQLSKMNVAKLRAIARSLKNISLDKNQINFGKKQQLIEAILDALKRGEIADEDS</sequence>
<feature type="region of interest" description="Disordered" evidence="4">
    <location>
        <begin position="90"/>
        <end position="139"/>
    </location>
</feature>
<keyword evidence="7" id="KW-1185">Reference proteome</keyword>
<dbReference type="InterPro" id="IPR000249">
    <property type="entry name" value="BMC_dom"/>
</dbReference>
<dbReference type="SMART" id="SM00877">
    <property type="entry name" value="BMC"/>
    <property type="match status" value="1"/>
</dbReference>
<dbReference type="PANTHER" id="PTHR33941:SF11">
    <property type="entry name" value="BACTERIAL MICROCOMPARTMENT SHELL PROTEIN PDUJ"/>
    <property type="match status" value="1"/>
</dbReference>
<organism evidence="6 7">
    <name type="scientific">Lutispora thermophila DSM 19022</name>
    <dbReference type="NCBI Taxonomy" id="1122184"/>
    <lineage>
        <taxon>Bacteria</taxon>
        <taxon>Bacillati</taxon>
        <taxon>Bacillota</taxon>
        <taxon>Clostridia</taxon>
        <taxon>Lutisporales</taxon>
        <taxon>Lutisporaceae</taxon>
        <taxon>Lutispora</taxon>
    </lineage>
</organism>
<proteinExistence type="inferred from homology"/>
<dbReference type="CDD" id="cd07045">
    <property type="entry name" value="BMC_CcmK_like"/>
    <property type="match status" value="1"/>
</dbReference>
<dbReference type="STRING" id="1122184.SAMN02745176_01985"/>
<dbReference type="Pfam" id="PF00936">
    <property type="entry name" value="BMC"/>
    <property type="match status" value="1"/>
</dbReference>
<dbReference type="OrthoDB" id="9812608at2"/>
<evidence type="ECO:0000256" key="4">
    <source>
        <dbReference type="SAM" id="MobiDB-lite"/>
    </source>
</evidence>
<feature type="domain" description="BMC" evidence="5">
    <location>
        <begin position="9"/>
        <end position="93"/>
    </location>
</feature>
<feature type="compositionally biased region" description="Basic and acidic residues" evidence="4">
    <location>
        <begin position="90"/>
        <end position="123"/>
    </location>
</feature>
<dbReference type="InterPro" id="IPR050575">
    <property type="entry name" value="BMC_shell"/>
</dbReference>
<dbReference type="SUPFAM" id="SSF143414">
    <property type="entry name" value="CcmK-like"/>
    <property type="match status" value="1"/>
</dbReference>
<reference evidence="6 7" key="1">
    <citation type="submission" date="2016-11" db="EMBL/GenBank/DDBJ databases">
        <authorList>
            <person name="Jaros S."/>
            <person name="Januszkiewicz K."/>
            <person name="Wedrychowicz H."/>
        </authorList>
    </citation>
    <scope>NUCLEOTIDE SEQUENCE [LARGE SCALE GENOMIC DNA]</scope>
    <source>
        <strain evidence="6 7">DSM 19022</strain>
    </source>
</reference>
<dbReference type="PANTHER" id="PTHR33941">
    <property type="entry name" value="PROPANEDIOL UTILIZATION PROTEIN PDUA"/>
    <property type="match status" value="1"/>
</dbReference>
<protein>
    <submittedName>
        <fullName evidence="6">Carboxysome shell and ethanolamine utilization microcompartment protein CcmL/EutN</fullName>
    </submittedName>
</protein>
<dbReference type="AlphaFoldDB" id="A0A1M6FIV7"/>
<evidence type="ECO:0000256" key="2">
    <source>
        <dbReference type="ARBA" id="ARBA00024446"/>
    </source>
</evidence>
<dbReference type="PROSITE" id="PS51930">
    <property type="entry name" value="BMC_2"/>
    <property type="match status" value="1"/>
</dbReference>
<dbReference type="Gene3D" id="3.30.70.1710">
    <property type="match status" value="1"/>
</dbReference>
<dbReference type="GO" id="GO:0031469">
    <property type="term" value="C:bacterial microcompartment"/>
    <property type="evidence" value="ECO:0007669"/>
    <property type="project" value="UniProtKB-SubCell"/>
</dbReference>
<gene>
    <name evidence="6" type="ORF">SAMN02745176_01985</name>
</gene>
<evidence type="ECO:0000256" key="1">
    <source>
        <dbReference type="ARBA" id="ARBA00024322"/>
    </source>
</evidence>
<name>A0A1M6FIV7_9FIRM</name>
<evidence type="ECO:0000259" key="5">
    <source>
        <dbReference type="PROSITE" id="PS51930"/>
    </source>
</evidence>
<evidence type="ECO:0000313" key="7">
    <source>
        <dbReference type="Proteomes" id="UP000184442"/>
    </source>
</evidence>
<evidence type="ECO:0000256" key="3">
    <source>
        <dbReference type="PROSITE-ProRule" id="PRU01278"/>
    </source>
</evidence>
<evidence type="ECO:0000313" key="6">
    <source>
        <dbReference type="EMBL" id="SHI97569.1"/>
    </source>
</evidence>
<dbReference type="RefSeq" id="WP_073026047.1">
    <property type="nucleotide sequence ID" value="NZ_FQZS01000012.1"/>
</dbReference>
<dbReference type="EMBL" id="FQZS01000012">
    <property type="protein sequence ID" value="SHI97569.1"/>
    <property type="molecule type" value="Genomic_DNA"/>
</dbReference>
<dbReference type="InterPro" id="IPR037233">
    <property type="entry name" value="CcmK-like_sf"/>
</dbReference>
<dbReference type="InterPro" id="IPR044872">
    <property type="entry name" value="CcmK/CsoS1_BMC"/>
</dbReference>